<reference evidence="2" key="1">
    <citation type="submission" date="2016-10" db="EMBL/GenBank/DDBJ databases">
        <authorList>
            <person name="de Groot N.N."/>
        </authorList>
    </citation>
    <scope>NUCLEOTIDE SEQUENCE [LARGE SCALE GENOMIC DNA]</scope>
    <source>
        <strain evidence="2">ATCC 20501</strain>
    </source>
</reference>
<name>A0A1H6EF35_9PSEU</name>
<feature type="region of interest" description="Disordered" evidence="1">
    <location>
        <begin position="58"/>
        <end position="109"/>
    </location>
</feature>
<evidence type="ECO:0000313" key="5">
    <source>
        <dbReference type="Proteomes" id="UP000236729"/>
    </source>
</evidence>
<keyword evidence="4" id="KW-1185">Reference proteome</keyword>
<evidence type="ECO:0000256" key="1">
    <source>
        <dbReference type="SAM" id="MobiDB-lite"/>
    </source>
</evidence>
<evidence type="ECO:0000313" key="4">
    <source>
        <dbReference type="Proteomes" id="UP000199690"/>
    </source>
</evidence>
<dbReference type="RefSeq" id="WP_177247582.1">
    <property type="nucleotide sequence ID" value="NZ_FNVB01000010.1"/>
</dbReference>
<dbReference type="Proteomes" id="UP000199690">
    <property type="component" value="Unassembled WGS sequence"/>
</dbReference>
<dbReference type="EMBL" id="FNVB01000010">
    <property type="protein sequence ID" value="SEG95464.1"/>
    <property type="molecule type" value="Genomic_DNA"/>
</dbReference>
<evidence type="ECO:0000313" key="3">
    <source>
        <dbReference type="EMBL" id="SFD56139.1"/>
    </source>
</evidence>
<organism evidence="2 5">
    <name type="scientific">Saccharopolyspora kobensis</name>
    <dbReference type="NCBI Taxonomy" id="146035"/>
    <lineage>
        <taxon>Bacteria</taxon>
        <taxon>Bacillati</taxon>
        <taxon>Actinomycetota</taxon>
        <taxon>Actinomycetes</taxon>
        <taxon>Pseudonocardiales</taxon>
        <taxon>Pseudonocardiaceae</taxon>
        <taxon>Saccharopolyspora</taxon>
    </lineage>
</organism>
<protein>
    <submittedName>
        <fullName evidence="2">Uncharacterized protein</fullName>
    </submittedName>
</protein>
<accession>A0A1H6EF35</accession>
<proteinExistence type="predicted"/>
<evidence type="ECO:0000313" key="2">
    <source>
        <dbReference type="EMBL" id="SEG95464.1"/>
    </source>
</evidence>
<dbReference type="Proteomes" id="UP000236729">
    <property type="component" value="Unassembled WGS sequence"/>
</dbReference>
<dbReference type="EMBL" id="FOME01000005">
    <property type="protein sequence ID" value="SFD56139.1"/>
    <property type="molecule type" value="Genomic_DNA"/>
</dbReference>
<accession>A0A1I1TC40</accession>
<reference evidence="4 5" key="2">
    <citation type="submission" date="2016-10" db="EMBL/GenBank/DDBJ databases">
        <authorList>
            <person name="Varghese N."/>
            <person name="Submissions S."/>
        </authorList>
    </citation>
    <scope>NUCLEOTIDE SEQUENCE [LARGE SCALE GENOMIC DNA]</scope>
    <source>
        <strain evidence="5">ATCC 20501</strain>
        <strain evidence="3 4">CGMCC 4.3529</strain>
    </source>
</reference>
<gene>
    <name evidence="2" type="ORF">SAMN02982929_06200</name>
    <name evidence="3" type="ORF">SAMN05216506_10586</name>
</gene>
<sequence length="109" mass="12142">MFWIQLSTFVLFNVLLVALIATQVPFGGLRFATGQHAGTGDGEYTVWHLIADVEAERHRDAADAGAHARRRERPPIALDPPAQPENGPELRFPELDPDDQPTGRHHLRT</sequence>
<dbReference type="AlphaFoldDB" id="A0A1H6EF35"/>